<dbReference type="InParanoid" id="T1FG41"/>
<dbReference type="Pfam" id="PF02140">
    <property type="entry name" value="SUEL_Lectin"/>
    <property type="match status" value="1"/>
</dbReference>
<keyword evidence="5" id="KW-1185">Reference proteome</keyword>
<dbReference type="AlphaFoldDB" id="T1FG41"/>
<name>T1FG41_HELRO</name>
<dbReference type="PROSITE" id="PS50228">
    <property type="entry name" value="SUEL_LECTIN"/>
    <property type="match status" value="1"/>
</dbReference>
<evidence type="ECO:0000256" key="1">
    <source>
        <dbReference type="SAM" id="SignalP"/>
    </source>
</evidence>
<dbReference type="EMBL" id="AMQM01007296">
    <property type="status" value="NOT_ANNOTATED_CDS"/>
    <property type="molecule type" value="Genomic_DNA"/>
</dbReference>
<feature type="signal peptide" evidence="1">
    <location>
        <begin position="1"/>
        <end position="23"/>
    </location>
</feature>
<keyword evidence="1" id="KW-0732">Signal</keyword>
<feature type="domain" description="SUEL-type lectin" evidence="2">
    <location>
        <begin position="26"/>
        <end position="116"/>
    </location>
</feature>
<proteinExistence type="predicted"/>
<feature type="chain" id="PRO_5010980623" description="SUEL-type lectin domain-containing protein" evidence="1">
    <location>
        <begin position="24"/>
        <end position="139"/>
    </location>
</feature>
<gene>
    <name evidence="4" type="primary">20207790</name>
    <name evidence="3" type="ORF">HELRODRAFT_180640</name>
</gene>
<dbReference type="OrthoDB" id="1100386at2759"/>
<reference evidence="3 5" key="2">
    <citation type="journal article" date="2013" name="Nature">
        <title>Insights into bilaterian evolution from three spiralian genomes.</title>
        <authorList>
            <person name="Simakov O."/>
            <person name="Marletaz F."/>
            <person name="Cho S.J."/>
            <person name="Edsinger-Gonzales E."/>
            <person name="Havlak P."/>
            <person name="Hellsten U."/>
            <person name="Kuo D.H."/>
            <person name="Larsson T."/>
            <person name="Lv J."/>
            <person name="Arendt D."/>
            <person name="Savage R."/>
            <person name="Osoegawa K."/>
            <person name="de Jong P."/>
            <person name="Grimwood J."/>
            <person name="Chapman J.A."/>
            <person name="Shapiro H."/>
            <person name="Aerts A."/>
            <person name="Otillar R.P."/>
            <person name="Terry A.Y."/>
            <person name="Boore J.L."/>
            <person name="Grigoriev I.V."/>
            <person name="Lindberg D.R."/>
            <person name="Seaver E.C."/>
            <person name="Weisblat D.A."/>
            <person name="Putnam N.H."/>
            <person name="Rokhsar D.S."/>
        </authorList>
    </citation>
    <scope>NUCLEOTIDE SEQUENCE</scope>
</reference>
<dbReference type="InterPro" id="IPR000922">
    <property type="entry name" value="Lectin_gal-bd_dom"/>
</dbReference>
<dbReference type="Gene3D" id="2.60.120.740">
    <property type="match status" value="1"/>
</dbReference>
<dbReference type="GO" id="GO:0030246">
    <property type="term" value="F:carbohydrate binding"/>
    <property type="evidence" value="ECO:0007669"/>
    <property type="project" value="InterPro"/>
</dbReference>
<evidence type="ECO:0000313" key="5">
    <source>
        <dbReference type="Proteomes" id="UP000015101"/>
    </source>
</evidence>
<accession>T1FG41</accession>
<sequence>MAILKNIVALLLLHQHLLHDAMALEYCLTESFSGRCEADHVILMTSATFGRMDLGRCVQRNYGNHVGCRADVMNQMDQACSGRRGCELSVSDHALIKTQPCPKDFASYLDAEFVCVKVRYGKRKKFKYKNQMKTRGSKK</sequence>
<dbReference type="CDD" id="cd22823">
    <property type="entry name" value="Gal_Rha_Lectin"/>
    <property type="match status" value="1"/>
</dbReference>
<evidence type="ECO:0000313" key="3">
    <source>
        <dbReference type="EMBL" id="ESN93772.1"/>
    </source>
</evidence>
<organism evidence="4 5">
    <name type="scientific">Helobdella robusta</name>
    <name type="common">Californian leech</name>
    <dbReference type="NCBI Taxonomy" id="6412"/>
    <lineage>
        <taxon>Eukaryota</taxon>
        <taxon>Metazoa</taxon>
        <taxon>Spiralia</taxon>
        <taxon>Lophotrochozoa</taxon>
        <taxon>Annelida</taxon>
        <taxon>Clitellata</taxon>
        <taxon>Hirudinea</taxon>
        <taxon>Rhynchobdellida</taxon>
        <taxon>Glossiphoniidae</taxon>
        <taxon>Helobdella</taxon>
    </lineage>
</organism>
<dbReference type="PANTHER" id="PTHR46780">
    <property type="entry name" value="PROTEIN EVA-1"/>
    <property type="match status" value="1"/>
</dbReference>
<protein>
    <recommendedName>
        <fullName evidence="2">SUEL-type lectin domain-containing protein</fullName>
    </recommendedName>
</protein>
<dbReference type="OMA" id="GRCEADH"/>
<dbReference type="EMBL" id="KB097594">
    <property type="protein sequence ID" value="ESN93772.1"/>
    <property type="molecule type" value="Genomic_DNA"/>
</dbReference>
<dbReference type="Proteomes" id="UP000015101">
    <property type="component" value="Unassembled WGS sequence"/>
</dbReference>
<dbReference type="KEGG" id="hro:HELRODRAFT_180640"/>
<evidence type="ECO:0000313" key="4">
    <source>
        <dbReference type="EnsemblMetazoa" id="HelroP180640"/>
    </source>
</evidence>
<dbReference type="CTD" id="20207790"/>
<dbReference type="InterPro" id="IPR043159">
    <property type="entry name" value="Lectin_gal-bd_sf"/>
</dbReference>
<dbReference type="RefSeq" id="XP_009028184.1">
    <property type="nucleotide sequence ID" value="XM_009029936.1"/>
</dbReference>
<reference evidence="4" key="3">
    <citation type="submission" date="2015-06" db="UniProtKB">
        <authorList>
            <consortium name="EnsemblMetazoa"/>
        </authorList>
    </citation>
    <scope>IDENTIFICATION</scope>
</reference>
<dbReference type="GeneID" id="20207790"/>
<reference evidence="5" key="1">
    <citation type="submission" date="2012-12" db="EMBL/GenBank/DDBJ databases">
        <authorList>
            <person name="Hellsten U."/>
            <person name="Grimwood J."/>
            <person name="Chapman J.A."/>
            <person name="Shapiro H."/>
            <person name="Aerts A."/>
            <person name="Otillar R.P."/>
            <person name="Terry A.Y."/>
            <person name="Boore J.L."/>
            <person name="Simakov O."/>
            <person name="Marletaz F."/>
            <person name="Cho S.-J."/>
            <person name="Edsinger-Gonzales E."/>
            <person name="Havlak P."/>
            <person name="Kuo D.-H."/>
            <person name="Larsson T."/>
            <person name="Lv J."/>
            <person name="Arendt D."/>
            <person name="Savage R."/>
            <person name="Osoegawa K."/>
            <person name="de Jong P."/>
            <person name="Lindberg D.R."/>
            <person name="Seaver E.C."/>
            <person name="Weisblat D.A."/>
            <person name="Putnam N.H."/>
            <person name="Grigoriev I.V."/>
            <person name="Rokhsar D.S."/>
        </authorList>
    </citation>
    <scope>NUCLEOTIDE SEQUENCE</scope>
</reference>
<dbReference type="EnsemblMetazoa" id="HelroT180640">
    <property type="protein sequence ID" value="HelroP180640"/>
    <property type="gene ID" value="HelroG180640"/>
</dbReference>
<evidence type="ECO:0000259" key="2">
    <source>
        <dbReference type="PROSITE" id="PS50228"/>
    </source>
</evidence>
<dbReference type="HOGENOM" id="CLU_1847322_0_0_1"/>